<dbReference type="FunFam" id="1.20.58.220:FF:000004">
    <property type="entry name" value="Phosphate-specific transport system accessory protein PhoU"/>
    <property type="match status" value="1"/>
</dbReference>
<dbReference type="Pfam" id="PF01895">
    <property type="entry name" value="PhoU"/>
    <property type="match status" value="2"/>
</dbReference>
<proteinExistence type="inferred from homology"/>
<evidence type="ECO:0000313" key="10">
    <source>
        <dbReference type="Proteomes" id="UP000244016"/>
    </source>
</evidence>
<comment type="subunit">
    <text evidence="3 7">Homodimer.</text>
</comment>
<dbReference type="InterPro" id="IPR026022">
    <property type="entry name" value="PhoU_dom"/>
</dbReference>
<dbReference type="PANTHER" id="PTHR42930">
    <property type="entry name" value="PHOSPHATE-SPECIFIC TRANSPORT SYSTEM ACCESSORY PROTEIN PHOU"/>
    <property type="match status" value="1"/>
</dbReference>
<keyword evidence="5 7" id="KW-0963">Cytoplasm</keyword>
<dbReference type="GO" id="GO:0005737">
    <property type="term" value="C:cytoplasm"/>
    <property type="evidence" value="ECO:0007669"/>
    <property type="project" value="UniProtKB-SubCell"/>
</dbReference>
<gene>
    <name evidence="9" type="ORF">BLITH_0246</name>
</gene>
<keyword evidence="6 7" id="KW-0592">Phosphate transport</keyword>
<dbReference type="Proteomes" id="UP000244016">
    <property type="component" value="Unassembled WGS sequence"/>
</dbReference>
<dbReference type="SUPFAM" id="SSF109755">
    <property type="entry name" value="PhoU-like"/>
    <property type="match status" value="1"/>
</dbReference>
<feature type="domain" description="PhoU" evidence="8">
    <location>
        <begin position="16"/>
        <end position="102"/>
    </location>
</feature>
<protein>
    <recommendedName>
        <fullName evidence="7">Phosphate-specific transport system accessory protein PhoU</fullName>
    </recommendedName>
</protein>
<evidence type="ECO:0000256" key="7">
    <source>
        <dbReference type="PIRNR" id="PIRNR003107"/>
    </source>
</evidence>
<comment type="function">
    <text evidence="7">Plays a role in the regulation of phosphate uptake.</text>
</comment>
<accession>A0A2T5GAF2</accession>
<dbReference type="GO" id="GO:0006817">
    <property type="term" value="P:phosphate ion transport"/>
    <property type="evidence" value="ECO:0007669"/>
    <property type="project" value="UniProtKB-KW"/>
</dbReference>
<comment type="similarity">
    <text evidence="2 7">Belongs to the PhoU family.</text>
</comment>
<feature type="domain" description="PhoU" evidence="8">
    <location>
        <begin position="120"/>
        <end position="205"/>
    </location>
</feature>
<dbReference type="EMBL" id="PEBW01000001">
    <property type="protein sequence ID" value="PTQ53166.1"/>
    <property type="molecule type" value="Genomic_DNA"/>
</dbReference>
<evidence type="ECO:0000256" key="5">
    <source>
        <dbReference type="ARBA" id="ARBA00022490"/>
    </source>
</evidence>
<evidence type="ECO:0000259" key="8">
    <source>
        <dbReference type="Pfam" id="PF01895"/>
    </source>
</evidence>
<name>A0A2T5GAF2_9BACL</name>
<comment type="subcellular location">
    <subcellularLocation>
        <location evidence="1 7">Cytoplasm</location>
    </subcellularLocation>
</comment>
<comment type="caution">
    <text evidence="9">The sequence shown here is derived from an EMBL/GenBank/DDBJ whole genome shotgun (WGS) entry which is preliminary data.</text>
</comment>
<dbReference type="NCBIfam" id="TIGR02135">
    <property type="entry name" value="phoU_full"/>
    <property type="match status" value="1"/>
</dbReference>
<dbReference type="Gene3D" id="1.20.58.220">
    <property type="entry name" value="Phosphate transport system protein phou homolog 2, domain 2"/>
    <property type="match status" value="1"/>
</dbReference>
<organism evidence="9 10">
    <name type="scientific">Brockia lithotrophica</name>
    <dbReference type="NCBI Taxonomy" id="933949"/>
    <lineage>
        <taxon>Bacteria</taxon>
        <taxon>Bacillati</taxon>
        <taxon>Bacillota</taxon>
        <taxon>Bacilli</taxon>
        <taxon>Bacillales</taxon>
        <taxon>Bacillales Family X. Incertae Sedis</taxon>
        <taxon>Brockia</taxon>
    </lineage>
</organism>
<dbReference type="InterPro" id="IPR028366">
    <property type="entry name" value="PhoU"/>
</dbReference>
<keyword evidence="4 7" id="KW-0813">Transport</keyword>
<dbReference type="GO" id="GO:0045936">
    <property type="term" value="P:negative regulation of phosphate metabolic process"/>
    <property type="evidence" value="ECO:0007669"/>
    <property type="project" value="InterPro"/>
</dbReference>
<evidence type="ECO:0000256" key="1">
    <source>
        <dbReference type="ARBA" id="ARBA00004496"/>
    </source>
</evidence>
<dbReference type="InterPro" id="IPR038078">
    <property type="entry name" value="PhoU-like_sf"/>
</dbReference>
<dbReference type="AlphaFoldDB" id="A0A2T5GAF2"/>
<evidence type="ECO:0000256" key="3">
    <source>
        <dbReference type="ARBA" id="ARBA00011738"/>
    </source>
</evidence>
<evidence type="ECO:0000256" key="6">
    <source>
        <dbReference type="ARBA" id="ARBA00022592"/>
    </source>
</evidence>
<dbReference type="PANTHER" id="PTHR42930:SF3">
    <property type="entry name" value="PHOSPHATE-SPECIFIC TRANSPORT SYSTEM ACCESSORY PROTEIN PHOU"/>
    <property type="match status" value="1"/>
</dbReference>
<reference evidence="9 10" key="1">
    <citation type="submission" date="2017-08" db="EMBL/GenBank/DDBJ databases">
        <title>Burning lignite coal seam in the remote Altai Mountains harbors a hydrogen-driven thermophilic microbial community.</title>
        <authorList>
            <person name="Kadnikov V.V."/>
            <person name="Mardanov A.V."/>
            <person name="Ivasenko D."/>
            <person name="Beletsky A.V."/>
            <person name="Karnachuk O.V."/>
            <person name="Ravin N.V."/>
        </authorList>
    </citation>
    <scope>NUCLEOTIDE SEQUENCE [LARGE SCALE GENOMIC DNA]</scope>
    <source>
        <strain evidence="9">AL31</strain>
    </source>
</reference>
<evidence type="ECO:0000313" key="9">
    <source>
        <dbReference type="EMBL" id="PTQ53166.1"/>
    </source>
</evidence>
<dbReference type="GO" id="GO:0030643">
    <property type="term" value="P:intracellular phosphate ion homeostasis"/>
    <property type="evidence" value="ECO:0007669"/>
    <property type="project" value="InterPro"/>
</dbReference>
<dbReference type="PIRSF" id="PIRSF003107">
    <property type="entry name" value="PhoU"/>
    <property type="match status" value="1"/>
</dbReference>
<sequence>MRTPFDEKLDLLNRRLLQMASLVVEAIHKALKAVEERDLLLAEDVVASDHKVNRLMLEIEGESIETIALQQPVGRDLRRVITILKIADNLERIGDHAASIAKAYRRMHEATFVRPVPRELREMGALAEAMVQGSIEAYVERDAHRALEVAAQDDHLDALHKKVLSELVQRMSEENTSLDTCTQLLFISRSLERVGDYVTNICEWIAYLETGEFRELNP</sequence>
<evidence type="ECO:0000256" key="4">
    <source>
        <dbReference type="ARBA" id="ARBA00022448"/>
    </source>
</evidence>
<evidence type="ECO:0000256" key="2">
    <source>
        <dbReference type="ARBA" id="ARBA00008107"/>
    </source>
</evidence>